<keyword evidence="2" id="KW-0805">Transcription regulation</keyword>
<evidence type="ECO:0000256" key="2">
    <source>
        <dbReference type="ARBA" id="ARBA00023015"/>
    </source>
</evidence>
<dbReference type="PROSITE" id="PS51032">
    <property type="entry name" value="AP2_ERF"/>
    <property type="match status" value="1"/>
</dbReference>
<keyword evidence="5" id="KW-0804">Transcription</keyword>
<keyword evidence="11" id="KW-1185">Reference proteome</keyword>
<dbReference type="AlphaFoldDB" id="A0AAP0KM48"/>
<keyword evidence="6" id="KW-0539">Nucleus</keyword>
<accession>A0AAP0KM48</accession>
<dbReference type="InterPro" id="IPR036955">
    <property type="entry name" value="AP2/ERF_dom_sf"/>
</dbReference>
<dbReference type="PANTHER" id="PTHR31839">
    <property type="entry name" value="DEHYDRATION-RESPONSIVE ELEMENT-BINDING PROTEIN 1D"/>
    <property type="match status" value="1"/>
</dbReference>
<dbReference type="EMBL" id="JBBNAE010000001">
    <property type="protein sequence ID" value="KAK9153765.1"/>
    <property type="molecule type" value="Genomic_DNA"/>
</dbReference>
<dbReference type="PRINTS" id="PR00367">
    <property type="entry name" value="ETHRSPELEMNT"/>
</dbReference>
<sequence length="221" mass="24567">MDCEYDSDCSSPSTRPPPTTSTESPPSHKRRAGRKKFRETRHPVYRGVRQRGSGGKWVCEVREPNKQSRIWLGTYPTAEMAARAYDVAAIALRGEGAPLNFPDSAWVLPQARSASARDIQVAALAAAEAFRPSTSLNSSSSQLHDVETPPGGSSDDWTREEYVDEEEVFNMPGLLDSMAEGLMIAPPSMQNCYRSQFDWDDVDCHEAKLLEQLTLNIDPLY</sequence>
<evidence type="ECO:0000313" key="10">
    <source>
        <dbReference type="EMBL" id="KAK9153765.1"/>
    </source>
</evidence>
<evidence type="ECO:0000256" key="1">
    <source>
        <dbReference type="ARBA" id="ARBA00004123"/>
    </source>
</evidence>
<dbReference type="InterPro" id="IPR001471">
    <property type="entry name" value="AP2/ERF_dom"/>
</dbReference>
<gene>
    <name evidence="10" type="ORF">Sjap_001245</name>
</gene>
<comment type="similarity">
    <text evidence="7">Belongs to the AP2/ERF transcription factor family. ERF subfamily.</text>
</comment>
<dbReference type="Pfam" id="PF00847">
    <property type="entry name" value="AP2"/>
    <property type="match status" value="1"/>
</dbReference>
<dbReference type="InterPro" id="IPR045277">
    <property type="entry name" value="DRE1A-I"/>
</dbReference>
<name>A0AAP0KM48_9MAGN</name>
<feature type="domain" description="AP2/ERF" evidence="9">
    <location>
        <begin position="44"/>
        <end position="102"/>
    </location>
</feature>
<protein>
    <recommendedName>
        <fullName evidence="9">AP2/ERF domain-containing protein</fullName>
    </recommendedName>
</protein>
<dbReference type="SMART" id="SM00380">
    <property type="entry name" value="AP2"/>
    <property type="match status" value="1"/>
</dbReference>
<comment type="caution">
    <text evidence="10">The sequence shown here is derived from an EMBL/GenBank/DDBJ whole genome shotgun (WGS) entry which is preliminary data.</text>
</comment>
<keyword evidence="4" id="KW-0010">Activator</keyword>
<keyword evidence="3" id="KW-0238">DNA-binding</keyword>
<dbReference type="GO" id="GO:0003700">
    <property type="term" value="F:DNA-binding transcription factor activity"/>
    <property type="evidence" value="ECO:0007669"/>
    <property type="project" value="InterPro"/>
</dbReference>
<comment type="subcellular location">
    <subcellularLocation>
        <location evidence="1">Nucleus</location>
    </subcellularLocation>
</comment>
<dbReference type="CDD" id="cd00018">
    <property type="entry name" value="AP2"/>
    <property type="match status" value="1"/>
</dbReference>
<evidence type="ECO:0000313" key="11">
    <source>
        <dbReference type="Proteomes" id="UP001417504"/>
    </source>
</evidence>
<evidence type="ECO:0000256" key="6">
    <source>
        <dbReference type="ARBA" id="ARBA00023242"/>
    </source>
</evidence>
<evidence type="ECO:0000256" key="5">
    <source>
        <dbReference type="ARBA" id="ARBA00023163"/>
    </source>
</evidence>
<dbReference type="Gene3D" id="3.30.730.10">
    <property type="entry name" value="AP2/ERF domain"/>
    <property type="match status" value="1"/>
</dbReference>
<evidence type="ECO:0000256" key="4">
    <source>
        <dbReference type="ARBA" id="ARBA00023159"/>
    </source>
</evidence>
<evidence type="ECO:0000256" key="3">
    <source>
        <dbReference type="ARBA" id="ARBA00023125"/>
    </source>
</evidence>
<proteinExistence type="inferred from homology"/>
<dbReference type="SUPFAM" id="SSF54171">
    <property type="entry name" value="DNA-binding domain"/>
    <property type="match status" value="1"/>
</dbReference>
<organism evidence="10 11">
    <name type="scientific">Stephania japonica</name>
    <dbReference type="NCBI Taxonomy" id="461633"/>
    <lineage>
        <taxon>Eukaryota</taxon>
        <taxon>Viridiplantae</taxon>
        <taxon>Streptophyta</taxon>
        <taxon>Embryophyta</taxon>
        <taxon>Tracheophyta</taxon>
        <taxon>Spermatophyta</taxon>
        <taxon>Magnoliopsida</taxon>
        <taxon>Ranunculales</taxon>
        <taxon>Menispermaceae</taxon>
        <taxon>Menispermoideae</taxon>
        <taxon>Cissampelideae</taxon>
        <taxon>Stephania</taxon>
    </lineage>
</organism>
<feature type="region of interest" description="Disordered" evidence="8">
    <location>
        <begin position="1"/>
        <end position="41"/>
    </location>
</feature>
<dbReference type="GO" id="GO:0003677">
    <property type="term" value="F:DNA binding"/>
    <property type="evidence" value="ECO:0007669"/>
    <property type="project" value="UniProtKB-KW"/>
</dbReference>
<feature type="compositionally biased region" description="Basic residues" evidence="8">
    <location>
        <begin position="27"/>
        <end position="39"/>
    </location>
</feature>
<dbReference type="Proteomes" id="UP001417504">
    <property type="component" value="Unassembled WGS sequence"/>
</dbReference>
<reference evidence="10 11" key="1">
    <citation type="submission" date="2024-01" db="EMBL/GenBank/DDBJ databases">
        <title>Genome assemblies of Stephania.</title>
        <authorList>
            <person name="Yang L."/>
        </authorList>
    </citation>
    <scope>NUCLEOTIDE SEQUENCE [LARGE SCALE GENOMIC DNA]</scope>
    <source>
        <strain evidence="10">QJT</strain>
        <tissue evidence="10">Leaf</tissue>
    </source>
</reference>
<evidence type="ECO:0000259" key="9">
    <source>
        <dbReference type="PROSITE" id="PS51032"/>
    </source>
</evidence>
<feature type="region of interest" description="Disordered" evidence="8">
    <location>
        <begin position="134"/>
        <end position="156"/>
    </location>
</feature>
<evidence type="ECO:0000256" key="8">
    <source>
        <dbReference type="SAM" id="MobiDB-lite"/>
    </source>
</evidence>
<dbReference type="GO" id="GO:0005634">
    <property type="term" value="C:nucleus"/>
    <property type="evidence" value="ECO:0007669"/>
    <property type="project" value="UniProtKB-SubCell"/>
</dbReference>
<dbReference type="PANTHER" id="PTHR31839:SF42">
    <property type="entry name" value="DEHYDRATION-RESPONSIVE ELEMENT-BINDING PROTEIN 1F"/>
    <property type="match status" value="1"/>
</dbReference>
<dbReference type="FunFam" id="3.30.730.10:FF:000001">
    <property type="entry name" value="Ethylene-responsive transcription factor 2"/>
    <property type="match status" value="1"/>
</dbReference>
<dbReference type="InterPro" id="IPR016177">
    <property type="entry name" value="DNA-bd_dom_sf"/>
</dbReference>
<evidence type="ECO:0000256" key="7">
    <source>
        <dbReference type="ARBA" id="ARBA00024343"/>
    </source>
</evidence>